<dbReference type="InterPro" id="IPR026017">
    <property type="entry name" value="Lumazine-bd_dom"/>
</dbReference>
<dbReference type="FunFam" id="2.40.30.20:FF:000004">
    <property type="entry name" value="Riboflavin synthase, alpha subunit"/>
    <property type="match status" value="1"/>
</dbReference>
<dbReference type="NCBIfam" id="TIGR00187">
    <property type="entry name" value="ribE"/>
    <property type="match status" value="1"/>
</dbReference>
<feature type="repeat" description="Lumazine-binding" evidence="11">
    <location>
        <begin position="1"/>
        <end position="101"/>
    </location>
</feature>
<comment type="pathway">
    <text evidence="3">Cofactor biosynthesis; riboflavin biosynthesis; riboflavin from 2-hydroxy-3-oxobutyl phosphate and 5-amino-6-(D-ribitylamino)uracil: step 2/2.</text>
</comment>
<dbReference type="AlphaFoldDB" id="A0A8J7PAI3"/>
<keyword evidence="9" id="KW-0677">Repeat</keyword>
<sequence>MFSGIVEEVGVVLAVEDTGEGRRLKIGAAGILSDAKLGESISVSGTCLTVTDFSVDSEEGRWFAAEAINETLRRTRLGELEVGCKVNLEKALKVSDRLGGHIVTGHIDTVGEVAAIKQDGFSWEITFKADRAFAPYFVEKGSVAVEGVSLTVASCSTPSKADDEFTFTVALIPHTLAVTTLGELKVGSRVNLETDIIARYVIRLTQLN</sequence>
<evidence type="ECO:0000256" key="1">
    <source>
        <dbReference type="ARBA" id="ARBA00000968"/>
    </source>
</evidence>
<proteinExistence type="predicted"/>
<dbReference type="InterPro" id="IPR017938">
    <property type="entry name" value="Riboflavin_synthase-like_b-brl"/>
</dbReference>
<dbReference type="NCBIfam" id="NF006767">
    <property type="entry name" value="PRK09289.1"/>
    <property type="match status" value="1"/>
</dbReference>
<keyword evidence="7" id="KW-0686">Riboflavin biosynthesis</keyword>
<evidence type="ECO:0000313" key="14">
    <source>
        <dbReference type="Proteomes" id="UP000664277"/>
    </source>
</evidence>
<comment type="function">
    <text evidence="2">Catalyzes the dismutation of two molecules of 6,7-dimethyl-8-ribityllumazine, resulting in the formation of riboflavin and 5-amino-6-(D-ribitylamino)uracil.</text>
</comment>
<evidence type="ECO:0000256" key="9">
    <source>
        <dbReference type="ARBA" id="ARBA00022737"/>
    </source>
</evidence>
<reference evidence="13" key="1">
    <citation type="submission" date="2021-02" db="EMBL/GenBank/DDBJ databases">
        <title>Genome-Resolved Metagenomics of a Microbial Community Performing Photosynthetic Biological Nutrient Removal.</title>
        <authorList>
            <person name="Mcdaniel E.A."/>
        </authorList>
    </citation>
    <scope>NUCLEOTIDE SEQUENCE</scope>
    <source>
        <strain evidence="13">UWPOB_OBS1</strain>
    </source>
</reference>
<evidence type="ECO:0000256" key="11">
    <source>
        <dbReference type="PROSITE-ProRule" id="PRU00524"/>
    </source>
</evidence>
<feature type="domain" description="Lumazine-binding" evidence="12">
    <location>
        <begin position="1"/>
        <end position="101"/>
    </location>
</feature>
<dbReference type="FunFam" id="2.40.30.20:FF:000003">
    <property type="entry name" value="Riboflavin synthase, alpha subunit"/>
    <property type="match status" value="1"/>
</dbReference>
<keyword evidence="8 13" id="KW-0808">Transferase</keyword>
<name>A0A8J7PAI3_9BACT</name>
<protein>
    <recommendedName>
        <fullName evidence="6 10">Riboflavin synthase</fullName>
        <ecNumber evidence="5 10">2.5.1.9</ecNumber>
    </recommendedName>
</protein>
<dbReference type="Pfam" id="PF00677">
    <property type="entry name" value="Lum_binding"/>
    <property type="match status" value="2"/>
</dbReference>
<dbReference type="PROSITE" id="PS51177">
    <property type="entry name" value="LUMAZINE_BIND"/>
    <property type="match status" value="2"/>
</dbReference>
<organism evidence="13 14">
    <name type="scientific">Candidatus Obscuribacter phosphatis</name>
    <dbReference type="NCBI Taxonomy" id="1906157"/>
    <lineage>
        <taxon>Bacteria</taxon>
        <taxon>Bacillati</taxon>
        <taxon>Candidatus Melainabacteria</taxon>
        <taxon>Candidatus Obscuribacterales</taxon>
        <taxon>Candidatus Obscuribacteraceae</taxon>
        <taxon>Candidatus Obscuribacter</taxon>
    </lineage>
</organism>
<dbReference type="PANTHER" id="PTHR21098:SF12">
    <property type="entry name" value="RIBOFLAVIN SYNTHASE"/>
    <property type="match status" value="1"/>
</dbReference>
<evidence type="ECO:0000256" key="5">
    <source>
        <dbReference type="ARBA" id="ARBA00012827"/>
    </source>
</evidence>
<dbReference type="InterPro" id="IPR023366">
    <property type="entry name" value="ATP_synth_asu-like_sf"/>
</dbReference>
<evidence type="ECO:0000313" key="13">
    <source>
        <dbReference type="EMBL" id="MBN8658916.1"/>
    </source>
</evidence>
<comment type="subunit">
    <text evidence="4">Homotrimer.</text>
</comment>
<dbReference type="EMBL" id="JAFLCK010000001">
    <property type="protein sequence ID" value="MBN8658916.1"/>
    <property type="molecule type" value="Genomic_DNA"/>
</dbReference>
<feature type="repeat" description="Lumazine-binding" evidence="11">
    <location>
        <begin position="102"/>
        <end position="205"/>
    </location>
</feature>
<comment type="caution">
    <text evidence="13">The sequence shown here is derived from an EMBL/GenBank/DDBJ whole genome shotgun (WGS) entry which is preliminary data.</text>
</comment>
<comment type="catalytic activity">
    <reaction evidence="1">
        <text>2 6,7-dimethyl-8-(1-D-ribityl)lumazine + H(+) = 5-amino-6-(D-ribitylamino)uracil + riboflavin</text>
        <dbReference type="Rhea" id="RHEA:20772"/>
        <dbReference type="ChEBI" id="CHEBI:15378"/>
        <dbReference type="ChEBI" id="CHEBI:15934"/>
        <dbReference type="ChEBI" id="CHEBI:57986"/>
        <dbReference type="ChEBI" id="CHEBI:58201"/>
        <dbReference type="EC" id="2.5.1.9"/>
    </reaction>
</comment>
<feature type="domain" description="Lumazine-binding" evidence="12">
    <location>
        <begin position="102"/>
        <end position="205"/>
    </location>
</feature>
<dbReference type="GO" id="GO:0004746">
    <property type="term" value="F:riboflavin synthase activity"/>
    <property type="evidence" value="ECO:0007669"/>
    <property type="project" value="UniProtKB-UniRule"/>
</dbReference>
<dbReference type="SUPFAM" id="SSF63380">
    <property type="entry name" value="Riboflavin synthase domain-like"/>
    <property type="match status" value="2"/>
</dbReference>
<evidence type="ECO:0000256" key="3">
    <source>
        <dbReference type="ARBA" id="ARBA00004887"/>
    </source>
</evidence>
<gene>
    <name evidence="13" type="ORF">J0M35_01025</name>
</gene>
<evidence type="ECO:0000259" key="12">
    <source>
        <dbReference type="PROSITE" id="PS51177"/>
    </source>
</evidence>
<dbReference type="Gene3D" id="2.40.30.20">
    <property type="match status" value="2"/>
</dbReference>
<dbReference type="CDD" id="cd00402">
    <property type="entry name" value="Riboflavin_synthase_like"/>
    <property type="match status" value="1"/>
</dbReference>
<evidence type="ECO:0000256" key="10">
    <source>
        <dbReference type="NCBIfam" id="TIGR00187"/>
    </source>
</evidence>
<dbReference type="InterPro" id="IPR001783">
    <property type="entry name" value="Lumazine-bd"/>
</dbReference>
<dbReference type="PIRSF" id="PIRSF000498">
    <property type="entry name" value="Riboflavin_syn_A"/>
    <property type="match status" value="1"/>
</dbReference>
<evidence type="ECO:0000256" key="2">
    <source>
        <dbReference type="ARBA" id="ARBA00002803"/>
    </source>
</evidence>
<dbReference type="PANTHER" id="PTHR21098">
    <property type="entry name" value="RIBOFLAVIN SYNTHASE ALPHA CHAIN"/>
    <property type="match status" value="1"/>
</dbReference>
<dbReference type="GO" id="GO:0009231">
    <property type="term" value="P:riboflavin biosynthetic process"/>
    <property type="evidence" value="ECO:0007669"/>
    <property type="project" value="UniProtKB-KW"/>
</dbReference>
<evidence type="ECO:0000256" key="8">
    <source>
        <dbReference type="ARBA" id="ARBA00022679"/>
    </source>
</evidence>
<evidence type="ECO:0000256" key="6">
    <source>
        <dbReference type="ARBA" id="ARBA00013950"/>
    </source>
</evidence>
<evidence type="ECO:0000256" key="7">
    <source>
        <dbReference type="ARBA" id="ARBA00022619"/>
    </source>
</evidence>
<dbReference type="Proteomes" id="UP000664277">
    <property type="component" value="Unassembled WGS sequence"/>
</dbReference>
<evidence type="ECO:0000256" key="4">
    <source>
        <dbReference type="ARBA" id="ARBA00011233"/>
    </source>
</evidence>
<accession>A0A8J7PAI3</accession>
<dbReference type="EC" id="2.5.1.9" evidence="5 10"/>